<sequence length="209" mass="24695">MTETLERALAPLMTIGGFCNLGMFEYPLGQPRTYISCLYGLAKWGLLIYFWYYPHCINSFQKDKIIHIINIIPFLTIMLILISICRFKELKMCLRELAIVDHTLEALGTPKEYQMLRNWIIRLIIGWIVYIFFQLVYIYFVFSFINYNIGFTVFVYWMHNTFLNIYPSTVIILSALISATILGLVLYRVGKVTLQVIYKLLFIMEIEYK</sequence>
<dbReference type="Proteomes" id="UP000078492">
    <property type="component" value="Unassembled WGS sequence"/>
</dbReference>
<dbReference type="EMBL" id="KQ979105">
    <property type="protein sequence ID" value="KYN22619.1"/>
    <property type="molecule type" value="Genomic_DNA"/>
</dbReference>
<evidence type="ECO:0000313" key="1">
    <source>
        <dbReference type="EMBL" id="KYN22619.1"/>
    </source>
</evidence>
<proteinExistence type="predicted"/>
<dbReference type="AlphaFoldDB" id="A0A151JCA5"/>
<evidence type="ECO:0008006" key="3">
    <source>
        <dbReference type="Google" id="ProtNLM"/>
    </source>
</evidence>
<gene>
    <name evidence="1" type="ORF">ALC57_04984</name>
</gene>
<name>A0A151JCA5_9HYME</name>
<reference evidence="1 2" key="1">
    <citation type="submission" date="2015-09" db="EMBL/GenBank/DDBJ databases">
        <title>Trachymyrmex cornetzi WGS genome.</title>
        <authorList>
            <person name="Nygaard S."/>
            <person name="Hu H."/>
            <person name="Boomsma J."/>
            <person name="Zhang G."/>
        </authorList>
    </citation>
    <scope>NUCLEOTIDE SEQUENCE [LARGE SCALE GENOMIC DNA]</scope>
    <source>
        <strain evidence="1">Tcor2-1</strain>
        <tissue evidence="1">Whole body</tissue>
    </source>
</reference>
<organism evidence="1 2">
    <name type="scientific">Trachymyrmex cornetzi</name>
    <dbReference type="NCBI Taxonomy" id="471704"/>
    <lineage>
        <taxon>Eukaryota</taxon>
        <taxon>Metazoa</taxon>
        <taxon>Ecdysozoa</taxon>
        <taxon>Arthropoda</taxon>
        <taxon>Hexapoda</taxon>
        <taxon>Insecta</taxon>
        <taxon>Pterygota</taxon>
        <taxon>Neoptera</taxon>
        <taxon>Endopterygota</taxon>
        <taxon>Hymenoptera</taxon>
        <taxon>Apocrita</taxon>
        <taxon>Aculeata</taxon>
        <taxon>Formicoidea</taxon>
        <taxon>Formicidae</taxon>
        <taxon>Myrmicinae</taxon>
        <taxon>Trachymyrmex</taxon>
    </lineage>
</organism>
<accession>A0A151JCA5</accession>
<protein>
    <recommendedName>
        <fullName evidence="3">Gustatory receptor</fullName>
    </recommendedName>
</protein>
<evidence type="ECO:0000313" key="2">
    <source>
        <dbReference type="Proteomes" id="UP000078492"/>
    </source>
</evidence>
<keyword evidence="2" id="KW-1185">Reference proteome</keyword>